<feature type="region of interest" description="Disordered" evidence="1">
    <location>
        <begin position="25"/>
        <end position="47"/>
    </location>
</feature>
<dbReference type="EMBL" id="BTRK01000002">
    <property type="protein sequence ID" value="GMR35935.1"/>
    <property type="molecule type" value="Genomic_DNA"/>
</dbReference>
<protein>
    <submittedName>
        <fullName evidence="2">Uncharacterized protein</fullName>
    </submittedName>
</protein>
<accession>A0AAN4ZDY8</accession>
<dbReference type="Proteomes" id="UP001328107">
    <property type="component" value="Unassembled WGS sequence"/>
</dbReference>
<reference evidence="3" key="1">
    <citation type="submission" date="2022-10" db="EMBL/GenBank/DDBJ databases">
        <title>Genome assembly of Pristionchus species.</title>
        <authorList>
            <person name="Yoshida K."/>
            <person name="Sommer R.J."/>
        </authorList>
    </citation>
    <scope>NUCLEOTIDE SEQUENCE [LARGE SCALE GENOMIC DNA]</scope>
    <source>
        <strain evidence="3">RS5460</strain>
    </source>
</reference>
<organism evidence="2 3">
    <name type="scientific">Pristionchus mayeri</name>
    <dbReference type="NCBI Taxonomy" id="1317129"/>
    <lineage>
        <taxon>Eukaryota</taxon>
        <taxon>Metazoa</taxon>
        <taxon>Ecdysozoa</taxon>
        <taxon>Nematoda</taxon>
        <taxon>Chromadorea</taxon>
        <taxon>Rhabditida</taxon>
        <taxon>Rhabditina</taxon>
        <taxon>Diplogasteromorpha</taxon>
        <taxon>Diplogasteroidea</taxon>
        <taxon>Neodiplogasteridae</taxon>
        <taxon>Pristionchus</taxon>
    </lineage>
</organism>
<dbReference type="AlphaFoldDB" id="A0AAN4ZDY8"/>
<gene>
    <name evidence="2" type="ORF">PMAYCL1PPCAC_06130</name>
</gene>
<proteinExistence type="predicted"/>
<sequence>LMRGRMVLAPAMAVHTVRKCIDRSNSSFPPRRVNNLRIPSQGSSRRTASSRRLPLFTFTSSRLLFTCRSDRFDNIWRDPWHSKPSS</sequence>
<evidence type="ECO:0000313" key="2">
    <source>
        <dbReference type="EMBL" id="GMR35935.1"/>
    </source>
</evidence>
<comment type="caution">
    <text evidence="2">The sequence shown here is derived from an EMBL/GenBank/DDBJ whole genome shotgun (WGS) entry which is preliminary data.</text>
</comment>
<evidence type="ECO:0000313" key="3">
    <source>
        <dbReference type="Proteomes" id="UP001328107"/>
    </source>
</evidence>
<feature type="compositionally biased region" description="Polar residues" evidence="1">
    <location>
        <begin position="37"/>
        <end position="47"/>
    </location>
</feature>
<feature type="non-terminal residue" evidence="2">
    <location>
        <position position="1"/>
    </location>
</feature>
<keyword evidence="3" id="KW-1185">Reference proteome</keyword>
<name>A0AAN4ZDY8_9BILA</name>
<evidence type="ECO:0000256" key="1">
    <source>
        <dbReference type="SAM" id="MobiDB-lite"/>
    </source>
</evidence>